<sequence length="319" mass="35445">MSVASNISGILSVDKAIRCKQLLSTIKQLQQDELMDCFSFFMGNDPIQEFDFSPYQATKPFVLVGTSIFGAIALAGHLGEKLSTPPQVVIVDLSHQVARSWDLIKAYFKTSTETQPEQFVNGFCKMLQKNKSNEFSMDGDSQDLHPFLLGLIDQCGFLRFKQLVTDALILKQSWGDEATFRHIRNVYQDMDIVAYPSNIIHSIGDLKTQKEVAHCVHILQPVFSIQTNLEQGEPSQLHVMTDHSIKAIMKTLGPGPFLEADDKLAFEKEFLTVSPNSTGVKWTSESAPGLLFYQPAHNTGDSKVETDCGATTITSAYEV</sequence>
<dbReference type="STRING" id="448.Lery_0106"/>
<protein>
    <submittedName>
        <fullName evidence="1">Uncharacterized protein</fullName>
    </submittedName>
</protein>
<evidence type="ECO:0000313" key="1">
    <source>
        <dbReference type="EMBL" id="KTC99996.1"/>
    </source>
</evidence>
<reference evidence="1 2" key="1">
    <citation type="submission" date="2015-11" db="EMBL/GenBank/DDBJ databases">
        <title>Genomic analysis of 38 Legionella species identifies large and diverse effector repertoires.</title>
        <authorList>
            <person name="Burstein D."/>
            <person name="Amaro F."/>
            <person name="Zusman T."/>
            <person name="Lifshitz Z."/>
            <person name="Cohen O."/>
            <person name="Gilbert J.A."/>
            <person name="Pupko T."/>
            <person name="Shuman H.A."/>
            <person name="Segal G."/>
        </authorList>
    </citation>
    <scope>NUCLEOTIDE SEQUENCE [LARGE SCALE GENOMIC DNA]</scope>
    <source>
        <strain evidence="1 2">SE-32A-C8</strain>
    </source>
</reference>
<comment type="caution">
    <text evidence="1">The sequence shown here is derived from an EMBL/GenBank/DDBJ whole genome shotgun (WGS) entry which is preliminary data.</text>
</comment>
<dbReference type="Proteomes" id="UP000054773">
    <property type="component" value="Unassembled WGS sequence"/>
</dbReference>
<evidence type="ECO:0000313" key="2">
    <source>
        <dbReference type="Proteomes" id="UP000054773"/>
    </source>
</evidence>
<dbReference type="AlphaFoldDB" id="A0A0W0TX23"/>
<dbReference type="OrthoDB" id="5650567at2"/>
<proteinExistence type="predicted"/>
<dbReference type="RefSeq" id="WP_058525293.1">
    <property type="nucleotide sequence ID" value="NZ_CAAAHY010000004.1"/>
</dbReference>
<gene>
    <name evidence="1" type="ORF">Lery_0106</name>
</gene>
<dbReference type="EMBL" id="LNYA01000001">
    <property type="protein sequence ID" value="KTC99996.1"/>
    <property type="molecule type" value="Genomic_DNA"/>
</dbReference>
<organism evidence="1 2">
    <name type="scientific">Legionella erythra</name>
    <dbReference type="NCBI Taxonomy" id="448"/>
    <lineage>
        <taxon>Bacteria</taxon>
        <taxon>Pseudomonadati</taxon>
        <taxon>Pseudomonadota</taxon>
        <taxon>Gammaproteobacteria</taxon>
        <taxon>Legionellales</taxon>
        <taxon>Legionellaceae</taxon>
        <taxon>Legionella</taxon>
    </lineage>
</organism>
<keyword evidence="2" id="KW-1185">Reference proteome</keyword>
<name>A0A0W0TX23_LEGER</name>
<accession>A0A0W0TX23</accession>
<dbReference type="PATRIC" id="fig|448.7.peg.110"/>